<dbReference type="AlphaFoldDB" id="A0A392V8U6"/>
<keyword evidence="2" id="KW-1185">Reference proteome</keyword>
<comment type="caution">
    <text evidence="1">The sequence shown here is derived from an EMBL/GenBank/DDBJ whole genome shotgun (WGS) entry which is preliminary data.</text>
</comment>
<accession>A0A392V8U6</accession>
<dbReference type="Gene3D" id="2.130.10.10">
    <property type="entry name" value="YVTN repeat-like/Quinoprotein amine dehydrogenase"/>
    <property type="match status" value="2"/>
</dbReference>
<protein>
    <submittedName>
        <fullName evidence="1">WD-repeat protein-like protein</fullName>
    </submittedName>
</protein>
<dbReference type="InterPro" id="IPR015943">
    <property type="entry name" value="WD40/YVTN_repeat-like_dom_sf"/>
</dbReference>
<sequence length="43" mass="4753">MGIFEPYRAIGCIAIGVPFSIQRLDTETFVTVSVGKSFQIFNV</sequence>
<reference evidence="1 2" key="1">
    <citation type="journal article" date="2018" name="Front. Plant Sci.">
        <title>Red Clover (Trifolium pratense) and Zigzag Clover (T. medium) - A Picture of Genomic Similarities and Differences.</title>
        <authorList>
            <person name="Dluhosova J."/>
            <person name="Istvanek J."/>
            <person name="Nedelnik J."/>
            <person name="Repkova J."/>
        </authorList>
    </citation>
    <scope>NUCLEOTIDE SEQUENCE [LARGE SCALE GENOMIC DNA]</scope>
    <source>
        <strain evidence="2">cv. 10/8</strain>
        <tissue evidence="1">Leaf</tissue>
    </source>
</reference>
<dbReference type="Proteomes" id="UP000265520">
    <property type="component" value="Unassembled WGS sequence"/>
</dbReference>
<name>A0A392V8U6_9FABA</name>
<feature type="non-terminal residue" evidence="1">
    <location>
        <position position="43"/>
    </location>
</feature>
<proteinExistence type="predicted"/>
<dbReference type="EMBL" id="LXQA011096947">
    <property type="protein sequence ID" value="MCI84694.1"/>
    <property type="molecule type" value="Genomic_DNA"/>
</dbReference>
<evidence type="ECO:0000313" key="2">
    <source>
        <dbReference type="Proteomes" id="UP000265520"/>
    </source>
</evidence>
<organism evidence="1 2">
    <name type="scientific">Trifolium medium</name>
    <dbReference type="NCBI Taxonomy" id="97028"/>
    <lineage>
        <taxon>Eukaryota</taxon>
        <taxon>Viridiplantae</taxon>
        <taxon>Streptophyta</taxon>
        <taxon>Embryophyta</taxon>
        <taxon>Tracheophyta</taxon>
        <taxon>Spermatophyta</taxon>
        <taxon>Magnoliopsida</taxon>
        <taxon>eudicotyledons</taxon>
        <taxon>Gunneridae</taxon>
        <taxon>Pentapetalae</taxon>
        <taxon>rosids</taxon>
        <taxon>fabids</taxon>
        <taxon>Fabales</taxon>
        <taxon>Fabaceae</taxon>
        <taxon>Papilionoideae</taxon>
        <taxon>50 kb inversion clade</taxon>
        <taxon>NPAAA clade</taxon>
        <taxon>Hologalegina</taxon>
        <taxon>IRL clade</taxon>
        <taxon>Trifolieae</taxon>
        <taxon>Trifolium</taxon>
    </lineage>
</organism>
<evidence type="ECO:0000313" key="1">
    <source>
        <dbReference type="EMBL" id="MCI84694.1"/>
    </source>
</evidence>